<evidence type="ECO:0000313" key="2">
    <source>
        <dbReference type="EMBL" id="KAJ8414812.1"/>
    </source>
</evidence>
<dbReference type="EMBL" id="JAINUG010000011">
    <property type="protein sequence ID" value="KAJ8414812.1"/>
    <property type="molecule type" value="Genomic_DNA"/>
</dbReference>
<feature type="region of interest" description="Disordered" evidence="1">
    <location>
        <begin position="62"/>
        <end position="119"/>
    </location>
</feature>
<gene>
    <name evidence="2" type="ORF">AAFF_G00023350</name>
</gene>
<name>A0AAD7T5J2_9TELE</name>
<comment type="caution">
    <text evidence="2">The sequence shown here is derived from an EMBL/GenBank/DDBJ whole genome shotgun (WGS) entry which is preliminary data.</text>
</comment>
<accession>A0AAD7T5J2</accession>
<organism evidence="2 3">
    <name type="scientific">Aldrovandia affinis</name>
    <dbReference type="NCBI Taxonomy" id="143900"/>
    <lineage>
        <taxon>Eukaryota</taxon>
        <taxon>Metazoa</taxon>
        <taxon>Chordata</taxon>
        <taxon>Craniata</taxon>
        <taxon>Vertebrata</taxon>
        <taxon>Euteleostomi</taxon>
        <taxon>Actinopterygii</taxon>
        <taxon>Neopterygii</taxon>
        <taxon>Teleostei</taxon>
        <taxon>Notacanthiformes</taxon>
        <taxon>Halosauridae</taxon>
        <taxon>Aldrovandia</taxon>
    </lineage>
</organism>
<reference evidence="2" key="1">
    <citation type="journal article" date="2023" name="Science">
        <title>Genome structures resolve the early diversification of teleost fishes.</title>
        <authorList>
            <person name="Parey E."/>
            <person name="Louis A."/>
            <person name="Montfort J."/>
            <person name="Bouchez O."/>
            <person name="Roques C."/>
            <person name="Iampietro C."/>
            <person name="Lluch J."/>
            <person name="Castinel A."/>
            <person name="Donnadieu C."/>
            <person name="Desvignes T."/>
            <person name="Floi Bucao C."/>
            <person name="Jouanno E."/>
            <person name="Wen M."/>
            <person name="Mejri S."/>
            <person name="Dirks R."/>
            <person name="Jansen H."/>
            <person name="Henkel C."/>
            <person name="Chen W.J."/>
            <person name="Zahm M."/>
            <person name="Cabau C."/>
            <person name="Klopp C."/>
            <person name="Thompson A.W."/>
            <person name="Robinson-Rechavi M."/>
            <person name="Braasch I."/>
            <person name="Lecointre G."/>
            <person name="Bobe J."/>
            <person name="Postlethwait J.H."/>
            <person name="Berthelot C."/>
            <person name="Roest Crollius H."/>
            <person name="Guiguen Y."/>
        </authorList>
    </citation>
    <scope>NUCLEOTIDE SEQUENCE</scope>
    <source>
        <strain evidence="2">NC1722</strain>
    </source>
</reference>
<feature type="compositionally biased region" description="Polar residues" evidence="1">
    <location>
        <begin position="1"/>
        <end position="21"/>
    </location>
</feature>
<dbReference type="AlphaFoldDB" id="A0AAD7T5J2"/>
<sequence>MRTMSSRSRSVYRPFTTSCAQPFSMPPGLDPCPGRACIGGRHNTQTRARAALLPKRLYTATAPPKLQGGMNQNSAPIPLGSSPRQPGALPCRGPTKATRKEGLIRASVRGKKHATSHLK</sequence>
<keyword evidence="3" id="KW-1185">Reference proteome</keyword>
<proteinExistence type="predicted"/>
<protein>
    <submittedName>
        <fullName evidence="2">Uncharacterized protein</fullName>
    </submittedName>
</protein>
<feature type="region of interest" description="Disordered" evidence="1">
    <location>
        <begin position="1"/>
        <end position="26"/>
    </location>
</feature>
<evidence type="ECO:0000313" key="3">
    <source>
        <dbReference type="Proteomes" id="UP001221898"/>
    </source>
</evidence>
<evidence type="ECO:0000256" key="1">
    <source>
        <dbReference type="SAM" id="MobiDB-lite"/>
    </source>
</evidence>
<feature type="compositionally biased region" description="Basic residues" evidence="1">
    <location>
        <begin position="108"/>
        <end position="119"/>
    </location>
</feature>
<dbReference type="Proteomes" id="UP001221898">
    <property type="component" value="Unassembled WGS sequence"/>
</dbReference>